<dbReference type="EMBL" id="JAVRIE010000007">
    <property type="protein sequence ID" value="MDT0584072.1"/>
    <property type="molecule type" value="Genomic_DNA"/>
</dbReference>
<evidence type="ECO:0000313" key="1">
    <source>
        <dbReference type="EMBL" id="MDT0584072.1"/>
    </source>
</evidence>
<dbReference type="InterPro" id="IPR010319">
    <property type="entry name" value="Transglutaminase-like_Cys_pept"/>
</dbReference>
<organism evidence="1 2">
    <name type="scientific">Brumicola blandensis</name>
    <dbReference type="NCBI Taxonomy" id="3075611"/>
    <lineage>
        <taxon>Bacteria</taxon>
        <taxon>Pseudomonadati</taxon>
        <taxon>Pseudomonadota</taxon>
        <taxon>Gammaproteobacteria</taxon>
        <taxon>Alteromonadales</taxon>
        <taxon>Alteromonadaceae</taxon>
        <taxon>Brumicola</taxon>
    </lineage>
</organism>
<evidence type="ECO:0000313" key="2">
    <source>
        <dbReference type="Proteomes" id="UP001249020"/>
    </source>
</evidence>
<keyword evidence="2" id="KW-1185">Reference proteome</keyword>
<protein>
    <submittedName>
        <fullName evidence="1">Transglutaminase-like cysteine peptidase</fullName>
    </submittedName>
</protein>
<dbReference type="RefSeq" id="WP_311362839.1">
    <property type="nucleotide sequence ID" value="NZ_JAVRIE010000007.1"/>
</dbReference>
<reference evidence="1 2" key="1">
    <citation type="submission" date="2023-09" db="EMBL/GenBank/DDBJ databases">
        <authorList>
            <person name="Rey-Velasco X."/>
        </authorList>
    </citation>
    <scope>NUCLEOTIDE SEQUENCE [LARGE SCALE GENOMIC DNA]</scope>
    <source>
        <strain evidence="1 2">W409</strain>
    </source>
</reference>
<dbReference type="Pfam" id="PF06035">
    <property type="entry name" value="Peptidase_C93"/>
    <property type="match status" value="1"/>
</dbReference>
<proteinExistence type="predicted"/>
<dbReference type="PANTHER" id="PTHR39327:SF1">
    <property type="entry name" value="BLR5470 PROTEIN"/>
    <property type="match status" value="1"/>
</dbReference>
<name>A0AAW8R4E3_9ALTE</name>
<dbReference type="PANTHER" id="PTHR39327">
    <property type="match status" value="1"/>
</dbReference>
<dbReference type="AlphaFoldDB" id="A0AAW8R4E3"/>
<dbReference type="Gene3D" id="3.10.620.30">
    <property type="match status" value="1"/>
</dbReference>
<comment type="caution">
    <text evidence="1">The sequence shown here is derived from an EMBL/GenBank/DDBJ whole genome shotgun (WGS) entry which is preliminary data.</text>
</comment>
<sequence>MKKVILYCCVALLAIQHSPLYSKIEINENLLSRISEQYGQDAYKRIIKWQALLEAQQSEPIDEQLKEINDFFNRLDFIDDKKHWGKEDYWATPIEFLSTSGGDCEDFTIAKYFSLVELGVDKSKLRLMYVTATKPPQAHMVLAYYENPNSIPLVLDNLNKRILPASQRKDLLPIYSFNGDGLWLAKTQGRGRMMQNRGNNSLWDELNERMKNGF</sequence>
<accession>A0AAW8R4E3</accession>
<dbReference type="Proteomes" id="UP001249020">
    <property type="component" value="Unassembled WGS sequence"/>
</dbReference>
<gene>
    <name evidence="1" type="ORF">RM544_16105</name>
</gene>